<reference evidence="2 3" key="1">
    <citation type="submission" date="2020-05" db="EMBL/GenBank/DDBJ databases">
        <title>Sulfurimonas marisnigri, sp. nov., and Sulfurimonas baltica, sp. nov., manganese oxide reducing chemolithoautotrophs of the class Epsilonproteobacteria isolated from the pelagic redoxclines of the Black and Baltic Seas and emended description of the genus Sulfurimonas.</title>
        <authorList>
            <person name="Henkel J.V."/>
            <person name="Laudan C."/>
            <person name="Werner J."/>
            <person name="Neu T."/>
            <person name="Plewe S."/>
            <person name="Sproer C."/>
            <person name="Bunk B."/>
            <person name="Schulz-Vogt H.N."/>
        </authorList>
    </citation>
    <scope>NUCLEOTIDE SEQUENCE [LARGE SCALE GENOMIC DNA]</scope>
    <source>
        <strain evidence="2 3">GD2</strain>
    </source>
</reference>
<dbReference type="KEGG" id="sbal:HUE88_07195"/>
<dbReference type="Proteomes" id="UP000593994">
    <property type="component" value="Chromosome"/>
</dbReference>
<dbReference type="AlphaFoldDB" id="A0A7S7LUA4"/>
<gene>
    <name evidence="1" type="ORF">HUE88_07195</name>
    <name evidence="2" type="ORF">HUE88_07315</name>
</gene>
<protein>
    <submittedName>
        <fullName evidence="2">Helix-turn-helix domain-containing protein</fullName>
    </submittedName>
</protein>
<sequence>MFEELIEKINKIEANVNLLLQLHIEQSNSLTTYNDVAKFLGVTRKTIYNYIKDGNFIEDKHFYRNNKRTPTFIPSGVIEFKKGVKAVETKSVLPSLKKPIERVNNPIVSNMLIGVA</sequence>
<dbReference type="KEGG" id="sbal:HUE88_07315"/>
<accession>A0A7S7LUA4</accession>
<dbReference type="EMBL" id="CP054492">
    <property type="protein sequence ID" value="QOY50934.1"/>
    <property type="molecule type" value="Genomic_DNA"/>
</dbReference>
<dbReference type="Gene3D" id="1.10.10.60">
    <property type="entry name" value="Homeodomain-like"/>
    <property type="match status" value="1"/>
</dbReference>
<organism evidence="2 3">
    <name type="scientific">Candidatus Sulfurimonas baltica</name>
    <dbReference type="NCBI Taxonomy" id="2740404"/>
    <lineage>
        <taxon>Bacteria</taxon>
        <taxon>Pseudomonadati</taxon>
        <taxon>Campylobacterota</taxon>
        <taxon>Epsilonproteobacteria</taxon>
        <taxon>Campylobacterales</taxon>
        <taxon>Sulfurimonadaceae</taxon>
        <taxon>Sulfurimonas</taxon>
    </lineage>
</organism>
<evidence type="ECO:0000313" key="3">
    <source>
        <dbReference type="Proteomes" id="UP000593994"/>
    </source>
</evidence>
<name>A0A7S7LUA4_9BACT</name>
<dbReference type="RefSeq" id="WP_194368054.1">
    <property type="nucleotide sequence ID" value="NZ_CP054492.1"/>
</dbReference>
<dbReference type="EMBL" id="CP054492">
    <property type="protein sequence ID" value="QOY50958.1"/>
    <property type="molecule type" value="Genomic_DNA"/>
</dbReference>
<evidence type="ECO:0000313" key="1">
    <source>
        <dbReference type="EMBL" id="QOY50934.1"/>
    </source>
</evidence>
<proteinExistence type="predicted"/>
<evidence type="ECO:0000313" key="2">
    <source>
        <dbReference type="EMBL" id="QOY50958.1"/>
    </source>
</evidence>
<keyword evidence="3" id="KW-1185">Reference proteome</keyword>